<dbReference type="STRING" id="1561998.A0A1I7TGP6"/>
<organism evidence="2 3">
    <name type="scientific">Caenorhabditis tropicalis</name>
    <dbReference type="NCBI Taxonomy" id="1561998"/>
    <lineage>
        <taxon>Eukaryota</taxon>
        <taxon>Metazoa</taxon>
        <taxon>Ecdysozoa</taxon>
        <taxon>Nematoda</taxon>
        <taxon>Chromadorea</taxon>
        <taxon>Rhabditida</taxon>
        <taxon>Rhabditina</taxon>
        <taxon>Rhabditomorpha</taxon>
        <taxon>Rhabditoidea</taxon>
        <taxon>Rhabditidae</taxon>
        <taxon>Peloderinae</taxon>
        <taxon>Caenorhabditis</taxon>
    </lineage>
</organism>
<dbReference type="SUPFAM" id="SSF54695">
    <property type="entry name" value="POZ domain"/>
    <property type="match status" value="1"/>
</dbReference>
<dbReference type="AlphaFoldDB" id="A0A1I7TGP6"/>
<evidence type="ECO:0000313" key="3">
    <source>
        <dbReference type="WBParaSite" id="Csp11.Scaffold608.g5761.t1"/>
    </source>
</evidence>
<reference evidence="3" key="1">
    <citation type="submission" date="2016-11" db="UniProtKB">
        <authorList>
            <consortium name="WormBaseParasite"/>
        </authorList>
    </citation>
    <scope>IDENTIFICATION</scope>
</reference>
<dbReference type="Pfam" id="PF00651">
    <property type="entry name" value="BTB"/>
    <property type="match status" value="1"/>
</dbReference>
<dbReference type="InterPro" id="IPR000210">
    <property type="entry name" value="BTB/POZ_dom"/>
</dbReference>
<dbReference type="eggNOG" id="ENOG502RXUT">
    <property type="taxonomic scope" value="Eukaryota"/>
</dbReference>
<dbReference type="PANTHER" id="PTHR22743">
    <property type="entry name" value="MEPRIN/TRAF-LIKE MATH FAMILY-C.ELEGANS"/>
    <property type="match status" value="1"/>
</dbReference>
<dbReference type="InterPro" id="IPR011333">
    <property type="entry name" value="SKP1/BTB/POZ_sf"/>
</dbReference>
<dbReference type="PANTHER" id="PTHR22743:SF165">
    <property type="entry name" value="BTB AND MATH DOMAIN CONTAINING-RELATED"/>
    <property type="match status" value="1"/>
</dbReference>
<evidence type="ECO:0000313" key="2">
    <source>
        <dbReference type="Proteomes" id="UP000095282"/>
    </source>
</evidence>
<dbReference type="SMART" id="SM00225">
    <property type="entry name" value="BTB"/>
    <property type="match status" value="1"/>
</dbReference>
<dbReference type="Gene3D" id="3.30.710.10">
    <property type="entry name" value="Potassium Channel Kv1.1, Chain A"/>
    <property type="match status" value="1"/>
</dbReference>
<protein>
    <submittedName>
        <fullName evidence="3">BTB domain-containing protein</fullName>
    </submittedName>
</protein>
<sequence>MGTPTLMKVKDVKKSYLIDGNLMIEAIVRINEMEGIEKKNLRCFDESMKHCSDVALVLNGQKFFVSKLTLAYQSSYFEGMFLRTFEESKKSEVELDGIDPKDFQNFLELLYGEPSVNDETVDGILKLIDMFDAKLALQKCENFLIQESKKELKEKFQMAYQFKMEKLRDSCLSEVKTVQILRSVLTCDLEEMDPFVVRELLKISLQKHSFDY</sequence>
<feature type="domain" description="BTB" evidence="1">
    <location>
        <begin position="52"/>
        <end position="111"/>
    </location>
</feature>
<dbReference type="CDD" id="cd18186">
    <property type="entry name" value="BTB_POZ_ZBTB_KLHL-like"/>
    <property type="match status" value="1"/>
</dbReference>
<keyword evidence="2" id="KW-1185">Reference proteome</keyword>
<dbReference type="WBParaSite" id="Csp11.Scaffold608.g5761.t1">
    <property type="protein sequence ID" value="Csp11.Scaffold608.g5761.t1"/>
    <property type="gene ID" value="Csp11.Scaffold608.g5761"/>
</dbReference>
<accession>A0A1I7TGP6</accession>
<evidence type="ECO:0000259" key="1">
    <source>
        <dbReference type="PROSITE" id="PS50097"/>
    </source>
</evidence>
<dbReference type="InterPro" id="IPR052664">
    <property type="entry name" value="BTB-MATH_domain_protein"/>
</dbReference>
<proteinExistence type="predicted"/>
<dbReference type="PROSITE" id="PS50097">
    <property type="entry name" value="BTB"/>
    <property type="match status" value="1"/>
</dbReference>
<name>A0A1I7TGP6_9PELO</name>
<dbReference type="Proteomes" id="UP000095282">
    <property type="component" value="Unplaced"/>
</dbReference>